<gene>
    <name evidence="1" type="ORF">O6H91_03G004200</name>
</gene>
<dbReference type="EMBL" id="CM055094">
    <property type="protein sequence ID" value="KAJ7560879.1"/>
    <property type="molecule type" value="Genomic_DNA"/>
</dbReference>
<reference evidence="2" key="1">
    <citation type="journal article" date="2024" name="Proc. Natl. Acad. Sci. U.S.A.">
        <title>Extraordinary preservation of gene collinearity over three hundred million years revealed in homosporous lycophytes.</title>
        <authorList>
            <person name="Li C."/>
            <person name="Wickell D."/>
            <person name="Kuo L.Y."/>
            <person name="Chen X."/>
            <person name="Nie B."/>
            <person name="Liao X."/>
            <person name="Peng D."/>
            <person name="Ji J."/>
            <person name="Jenkins J."/>
            <person name="Williams M."/>
            <person name="Shu S."/>
            <person name="Plott C."/>
            <person name="Barry K."/>
            <person name="Rajasekar S."/>
            <person name="Grimwood J."/>
            <person name="Han X."/>
            <person name="Sun S."/>
            <person name="Hou Z."/>
            <person name="He W."/>
            <person name="Dai G."/>
            <person name="Sun C."/>
            <person name="Schmutz J."/>
            <person name="Leebens-Mack J.H."/>
            <person name="Li F.W."/>
            <person name="Wang L."/>
        </authorList>
    </citation>
    <scope>NUCLEOTIDE SEQUENCE [LARGE SCALE GENOMIC DNA]</scope>
    <source>
        <strain evidence="2">cv. PW_Plant_1</strain>
    </source>
</reference>
<name>A0ACC2E2T1_DIPCM</name>
<accession>A0ACC2E2T1</accession>
<sequence>MHMTHKEAFGQVHIKFFPIPRSFQIKLERDVLNRGLQNIIGIPYHINEIYNSKHGTLSYDSTNNMFVDLNHLLRFIVKFYGITNESVEKLILVLKLDESEVIKGQKLERVSVTIMSGTLSSTINSESLDFSVQSANNIFQL</sequence>
<proteinExistence type="predicted"/>
<organism evidence="1 2">
    <name type="scientific">Diphasiastrum complanatum</name>
    <name type="common">Issler's clubmoss</name>
    <name type="synonym">Lycopodium complanatum</name>
    <dbReference type="NCBI Taxonomy" id="34168"/>
    <lineage>
        <taxon>Eukaryota</taxon>
        <taxon>Viridiplantae</taxon>
        <taxon>Streptophyta</taxon>
        <taxon>Embryophyta</taxon>
        <taxon>Tracheophyta</taxon>
        <taxon>Lycopodiopsida</taxon>
        <taxon>Lycopodiales</taxon>
        <taxon>Lycopodiaceae</taxon>
        <taxon>Lycopodioideae</taxon>
        <taxon>Diphasiastrum</taxon>
    </lineage>
</organism>
<evidence type="ECO:0000313" key="1">
    <source>
        <dbReference type="EMBL" id="KAJ7560879.1"/>
    </source>
</evidence>
<keyword evidence="2" id="KW-1185">Reference proteome</keyword>
<comment type="caution">
    <text evidence="1">The sequence shown here is derived from an EMBL/GenBank/DDBJ whole genome shotgun (WGS) entry which is preliminary data.</text>
</comment>
<dbReference type="Proteomes" id="UP001162992">
    <property type="component" value="Chromosome 3"/>
</dbReference>
<protein>
    <submittedName>
        <fullName evidence="1">Uncharacterized protein</fullName>
    </submittedName>
</protein>
<evidence type="ECO:0000313" key="2">
    <source>
        <dbReference type="Proteomes" id="UP001162992"/>
    </source>
</evidence>